<evidence type="ECO:0000256" key="1">
    <source>
        <dbReference type="ARBA" id="ARBA00008324"/>
    </source>
</evidence>
<dbReference type="SUPFAM" id="SSF54637">
    <property type="entry name" value="Thioesterase/thiol ester dehydrase-isomerase"/>
    <property type="match status" value="1"/>
</dbReference>
<dbReference type="NCBIfam" id="TIGR00369">
    <property type="entry name" value="unchar_dom_1"/>
    <property type="match status" value="1"/>
</dbReference>
<dbReference type="Pfam" id="PF03061">
    <property type="entry name" value="4HBT"/>
    <property type="match status" value="1"/>
</dbReference>
<dbReference type="EMBL" id="JAWWNJ010000009">
    <property type="protein sequence ID" value="KAK7048378.1"/>
    <property type="molecule type" value="Genomic_DNA"/>
</dbReference>
<organism evidence="4 5">
    <name type="scientific">Favolaschia claudopus</name>
    <dbReference type="NCBI Taxonomy" id="2862362"/>
    <lineage>
        <taxon>Eukaryota</taxon>
        <taxon>Fungi</taxon>
        <taxon>Dikarya</taxon>
        <taxon>Basidiomycota</taxon>
        <taxon>Agaricomycotina</taxon>
        <taxon>Agaricomycetes</taxon>
        <taxon>Agaricomycetidae</taxon>
        <taxon>Agaricales</taxon>
        <taxon>Marasmiineae</taxon>
        <taxon>Mycenaceae</taxon>
        <taxon>Favolaschia</taxon>
    </lineage>
</organism>
<dbReference type="InterPro" id="IPR029069">
    <property type="entry name" value="HotDog_dom_sf"/>
</dbReference>
<dbReference type="GO" id="GO:0047617">
    <property type="term" value="F:fatty acyl-CoA hydrolase activity"/>
    <property type="evidence" value="ECO:0007669"/>
    <property type="project" value="InterPro"/>
</dbReference>
<dbReference type="Proteomes" id="UP001362999">
    <property type="component" value="Unassembled WGS sequence"/>
</dbReference>
<name>A0AAW0DA15_9AGAR</name>
<dbReference type="CDD" id="cd03443">
    <property type="entry name" value="PaaI_thioesterase"/>
    <property type="match status" value="1"/>
</dbReference>
<dbReference type="AlphaFoldDB" id="A0AAW0DA15"/>
<keyword evidence="5" id="KW-1185">Reference proteome</keyword>
<dbReference type="InterPro" id="IPR003736">
    <property type="entry name" value="PAAI_dom"/>
</dbReference>
<evidence type="ECO:0000259" key="3">
    <source>
        <dbReference type="Pfam" id="PF03061"/>
    </source>
</evidence>
<protein>
    <submittedName>
        <fullName evidence="4">Thioesterase/thiol ester dehydrase-isomerase</fullName>
    </submittedName>
</protein>
<dbReference type="PANTHER" id="PTHR21660:SF1">
    <property type="entry name" value="ACYL-COENZYME A THIOESTERASE 13"/>
    <property type="match status" value="1"/>
</dbReference>
<evidence type="ECO:0000313" key="4">
    <source>
        <dbReference type="EMBL" id="KAK7048378.1"/>
    </source>
</evidence>
<feature type="domain" description="Thioesterase" evidence="3">
    <location>
        <begin position="53"/>
        <end position="129"/>
    </location>
</feature>
<comment type="similarity">
    <text evidence="1">Belongs to the thioesterase PaaI family.</text>
</comment>
<evidence type="ECO:0000313" key="5">
    <source>
        <dbReference type="Proteomes" id="UP001362999"/>
    </source>
</evidence>
<dbReference type="InterPro" id="IPR006683">
    <property type="entry name" value="Thioestr_dom"/>
</dbReference>
<comment type="caution">
    <text evidence="4">The sequence shown here is derived from an EMBL/GenBank/DDBJ whole genome shotgun (WGS) entry which is preliminary data.</text>
</comment>
<keyword evidence="2" id="KW-0378">Hydrolase</keyword>
<dbReference type="InterPro" id="IPR039298">
    <property type="entry name" value="ACOT13"/>
</dbReference>
<sequence>MAACLRFTRRVWKSFLDNQGHDTCFSNLQLHKATPGSVTASLKVEPHNLNRVGTVHGGLILSITDTMGSLAVASKGQYMTGVSTDIGTSFVRPSGRAGDTLHIKAELIGMGKSLAYTRVEFTNPEGSLLAYGREFDA</sequence>
<evidence type="ECO:0000256" key="2">
    <source>
        <dbReference type="ARBA" id="ARBA00022801"/>
    </source>
</evidence>
<dbReference type="Gene3D" id="3.10.129.10">
    <property type="entry name" value="Hotdog Thioesterase"/>
    <property type="match status" value="1"/>
</dbReference>
<proteinExistence type="inferred from homology"/>
<accession>A0AAW0DA15</accession>
<gene>
    <name evidence="4" type="ORF">R3P38DRAFT_2868971</name>
</gene>
<dbReference type="PANTHER" id="PTHR21660">
    <property type="entry name" value="THIOESTERASE SUPERFAMILY MEMBER-RELATED"/>
    <property type="match status" value="1"/>
</dbReference>
<reference evidence="4 5" key="1">
    <citation type="journal article" date="2024" name="J Genomics">
        <title>Draft genome sequencing and assembly of Favolaschia claudopus CIRM-BRFM 2984 isolated from oak limbs.</title>
        <authorList>
            <person name="Navarro D."/>
            <person name="Drula E."/>
            <person name="Chaduli D."/>
            <person name="Cazenave R."/>
            <person name="Ahrendt S."/>
            <person name="Wang J."/>
            <person name="Lipzen A."/>
            <person name="Daum C."/>
            <person name="Barry K."/>
            <person name="Grigoriev I.V."/>
            <person name="Favel A."/>
            <person name="Rosso M.N."/>
            <person name="Martin F."/>
        </authorList>
    </citation>
    <scope>NUCLEOTIDE SEQUENCE [LARGE SCALE GENOMIC DNA]</scope>
    <source>
        <strain evidence="4 5">CIRM-BRFM 2984</strain>
    </source>
</reference>